<keyword evidence="3" id="KW-1133">Transmembrane helix</keyword>
<evidence type="ECO:0000256" key="2">
    <source>
        <dbReference type="ARBA" id="ARBA00012755"/>
    </source>
</evidence>
<protein>
    <recommendedName>
        <fullName evidence="2">alpha-galactosidase</fullName>
        <ecNumber evidence="2">3.2.1.22</ecNumber>
    </recommendedName>
</protein>
<reference evidence="5" key="1">
    <citation type="journal article" date="2020" name="Stud. Mycol.">
        <title>101 Dothideomycetes genomes: a test case for predicting lifestyles and emergence of pathogens.</title>
        <authorList>
            <person name="Haridas S."/>
            <person name="Albert R."/>
            <person name="Binder M."/>
            <person name="Bloem J."/>
            <person name="Labutti K."/>
            <person name="Salamov A."/>
            <person name="Andreopoulos B."/>
            <person name="Baker S."/>
            <person name="Barry K."/>
            <person name="Bills G."/>
            <person name="Bluhm B."/>
            <person name="Cannon C."/>
            <person name="Castanera R."/>
            <person name="Culley D."/>
            <person name="Daum C."/>
            <person name="Ezra D."/>
            <person name="Gonzalez J."/>
            <person name="Henrissat B."/>
            <person name="Kuo A."/>
            <person name="Liang C."/>
            <person name="Lipzen A."/>
            <person name="Lutzoni F."/>
            <person name="Magnuson J."/>
            <person name="Mondo S."/>
            <person name="Nolan M."/>
            <person name="Ohm R."/>
            <person name="Pangilinan J."/>
            <person name="Park H.-J."/>
            <person name="Ramirez L."/>
            <person name="Alfaro M."/>
            <person name="Sun H."/>
            <person name="Tritt A."/>
            <person name="Yoshinaga Y."/>
            <person name="Zwiers L.-H."/>
            <person name="Turgeon B."/>
            <person name="Goodwin S."/>
            <person name="Spatafora J."/>
            <person name="Crous P."/>
            <person name="Grigoriev I."/>
        </authorList>
    </citation>
    <scope>NUCLEOTIDE SEQUENCE</scope>
    <source>
        <strain evidence="5">HMLAC05119</strain>
    </source>
</reference>
<accession>A0A6A5QFE9</accession>
<evidence type="ECO:0000259" key="4">
    <source>
        <dbReference type="Pfam" id="PF03537"/>
    </source>
</evidence>
<evidence type="ECO:0000256" key="1">
    <source>
        <dbReference type="ARBA" id="ARBA00001255"/>
    </source>
</evidence>
<keyword evidence="3" id="KW-0812">Transmembrane</keyword>
<keyword evidence="5" id="KW-0378">Hydrolase</keyword>
<dbReference type="EMBL" id="ML979137">
    <property type="protein sequence ID" value="KAF1914213.1"/>
    <property type="molecule type" value="Genomic_DNA"/>
</dbReference>
<name>A0A6A5QFE9_AMPQU</name>
<proteinExistence type="predicted"/>
<dbReference type="EC" id="3.2.1.22" evidence="2"/>
<dbReference type="AlphaFoldDB" id="A0A6A5QFE9"/>
<dbReference type="PANTHER" id="PTHR35273:SF2">
    <property type="entry name" value="ALPHA-GALACTOSIDASE"/>
    <property type="match status" value="1"/>
</dbReference>
<dbReference type="Pfam" id="PF03537">
    <property type="entry name" value="Glyco_hydro_114"/>
    <property type="match status" value="1"/>
</dbReference>
<dbReference type="Proteomes" id="UP000800096">
    <property type="component" value="Unassembled WGS sequence"/>
</dbReference>
<comment type="catalytic activity">
    <reaction evidence="1">
        <text>Hydrolysis of terminal, non-reducing alpha-D-galactose residues in alpha-D-galactosides, including galactose oligosaccharides, galactomannans and galactolipids.</text>
        <dbReference type="EC" id="3.2.1.22"/>
    </reaction>
</comment>
<dbReference type="InterPro" id="IPR017853">
    <property type="entry name" value="GH"/>
</dbReference>
<dbReference type="InterPro" id="IPR013785">
    <property type="entry name" value="Aldolase_TIM"/>
</dbReference>
<dbReference type="SUPFAM" id="SSF51445">
    <property type="entry name" value="(Trans)glycosidases"/>
    <property type="match status" value="1"/>
</dbReference>
<keyword evidence="6" id="KW-1185">Reference proteome</keyword>
<dbReference type="Gene3D" id="3.20.20.70">
    <property type="entry name" value="Aldolase class I"/>
    <property type="match status" value="1"/>
</dbReference>
<dbReference type="PANTHER" id="PTHR35273">
    <property type="entry name" value="ALPHA-1,4 POLYGALACTOSAMINIDASE, PUTATIVE (AFU_ORTHOLOGUE AFUA_3G07890)-RELATED"/>
    <property type="match status" value="1"/>
</dbReference>
<evidence type="ECO:0000256" key="3">
    <source>
        <dbReference type="SAM" id="Phobius"/>
    </source>
</evidence>
<evidence type="ECO:0000313" key="5">
    <source>
        <dbReference type="EMBL" id="KAF1914213.1"/>
    </source>
</evidence>
<evidence type="ECO:0000313" key="6">
    <source>
        <dbReference type="Proteomes" id="UP000800096"/>
    </source>
</evidence>
<dbReference type="InterPro" id="IPR004352">
    <property type="entry name" value="GH114_TIM-barrel"/>
</dbReference>
<feature type="transmembrane region" description="Helical" evidence="3">
    <location>
        <begin position="17"/>
        <end position="40"/>
    </location>
</feature>
<dbReference type="GO" id="GO:0004557">
    <property type="term" value="F:alpha-galactosidase activity"/>
    <property type="evidence" value="ECO:0007669"/>
    <property type="project" value="UniProtKB-EC"/>
</dbReference>
<dbReference type="OrthoDB" id="2108802at2759"/>
<feature type="domain" description="Glycoside-hydrolase family GH114 TIM-barrel" evidence="4">
    <location>
        <begin position="76"/>
        <end position="315"/>
    </location>
</feature>
<organism evidence="5 6">
    <name type="scientific">Ampelomyces quisqualis</name>
    <name type="common">Powdery mildew agent</name>
    <dbReference type="NCBI Taxonomy" id="50730"/>
    <lineage>
        <taxon>Eukaryota</taxon>
        <taxon>Fungi</taxon>
        <taxon>Dikarya</taxon>
        <taxon>Ascomycota</taxon>
        <taxon>Pezizomycotina</taxon>
        <taxon>Dothideomycetes</taxon>
        <taxon>Pleosporomycetidae</taxon>
        <taxon>Pleosporales</taxon>
        <taxon>Pleosporineae</taxon>
        <taxon>Phaeosphaeriaceae</taxon>
        <taxon>Ampelomyces</taxon>
    </lineage>
</organism>
<keyword evidence="3" id="KW-0472">Membrane</keyword>
<gene>
    <name evidence="5" type="ORF">BDU57DRAFT_453108</name>
</gene>
<sequence length="336" mass="36517">MSDKPPAKRSPPCRRKIIVGSIVLLVVIALALSLGLGLGLTLGRDDGGDGDGEEPTLSPLPSPNNTLSWVPKVNDTWQIILSHPPLVSDSVTPDVSIFDIDLFDSPASTIAQLHKLGKKVICYFSAGSYENWRPDAKDFKNDDLGNNLDDWPGEKWINLNSKNVREIMKKRVEMAKQKGCDGVDPDNVDGYENDNGVGLTINDSIEYIRYLSMVTSPLNLTLGLKNAKGIISAVLPLVSFSVNEQCAQYNECNDFQPFIAAGKPVFHIEYPGGEGDISQQIQTYGFGEDTKKKTCTSEGSNGFSTVLKKMNLDGWVEYCNGGIEATSVDEATGGHD</sequence>